<reference evidence="2" key="1">
    <citation type="journal article" date="2021" name="Mol. Ecol. Resour.">
        <title>Phylogenomic analyses of the genus Drosophila reveals genomic signals of climate adaptation.</title>
        <authorList>
            <person name="Li F."/>
            <person name="Rane R.V."/>
            <person name="Luria V."/>
            <person name="Xiong Z."/>
            <person name="Chen J."/>
            <person name="Li Z."/>
            <person name="Catullo R.A."/>
            <person name="Griffin P.C."/>
            <person name="Schiffer M."/>
            <person name="Pearce S."/>
            <person name="Lee S.F."/>
            <person name="McElroy K."/>
            <person name="Stocker A."/>
            <person name="Shirriffs J."/>
            <person name="Cockerell F."/>
            <person name="Coppin C."/>
            <person name="Sgro C.M."/>
            <person name="Karger A."/>
            <person name="Cain J.W."/>
            <person name="Weber J.A."/>
            <person name="Santpere G."/>
            <person name="Kirschner M.W."/>
            <person name="Hoffmann A.A."/>
            <person name="Oakeshott J.G."/>
            <person name="Zhang G."/>
        </authorList>
    </citation>
    <scope>NUCLEOTIDE SEQUENCE</scope>
    <source>
        <strain evidence="2">BGI-SZ-2011g</strain>
    </source>
</reference>
<feature type="compositionally biased region" description="Polar residues" evidence="1">
    <location>
        <begin position="11"/>
        <end position="28"/>
    </location>
</feature>
<evidence type="ECO:0000313" key="2">
    <source>
        <dbReference type="EMBL" id="KAH8362267.1"/>
    </source>
</evidence>
<name>A0AAD4PJ17_9MUSC</name>
<keyword evidence="3" id="KW-1185">Reference proteome</keyword>
<evidence type="ECO:0008006" key="4">
    <source>
        <dbReference type="Google" id="ProtNLM"/>
    </source>
</evidence>
<feature type="non-terminal residue" evidence="2">
    <location>
        <position position="168"/>
    </location>
</feature>
<proteinExistence type="predicted"/>
<dbReference type="Proteomes" id="UP001200034">
    <property type="component" value="Unassembled WGS sequence"/>
</dbReference>
<feature type="non-terminal residue" evidence="2">
    <location>
        <position position="1"/>
    </location>
</feature>
<feature type="region of interest" description="Disordered" evidence="1">
    <location>
        <begin position="1"/>
        <end position="28"/>
    </location>
</feature>
<organism evidence="2 3">
    <name type="scientific">Drosophila rubida</name>
    <dbReference type="NCBI Taxonomy" id="30044"/>
    <lineage>
        <taxon>Eukaryota</taxon>
        <taxon>Metazoa</taxon>
        <taxon>Ecdysozoa</taxon>
        <taxon>Arthropoda</taxon>
        <taxon>Hexapoda</taxon>
        <taxon>Insecta</taxon>
        <taxon>Pterygota</taxon>
        <taxon>Neoptera</taxon>
        <taxon>Endopterygota</taxon>
        <taxon>Diptera</taxon>
        <taxon>Brachycera</taxon>
        <taxon>Muscomorpha</taxon>
        <taxon>Ephydroidea</taxon>
        <taxon>Drosophilidae</taxon>
        <taxon>Drosophila</taxon>
    </lineage>
</organism>
<dbReference type="AlphaFoldDB" id="A0AAD4PJ17"/>
<sequence length="168" mass="18643">IMEGDEEPITPVQNRYTPTSEVGSVSPQNLSNEQWRALFEAQNKSFRELIKSMQIPRTATQPSGKVTLPKFCPDTANADAAAWCKTVDIIMAENMLEGGALVMALSNSLEGGASQWLSQICYSGIKWLEFRELFIQRYEGVETSAAILLNLFSSKPRPSECLSVYACR</sequence>
<protein>
    <recommendedName>
        <fullName evidence="4">Retrotransposon gag domain-containing protein</fullName>
    </recommendedName>
</protein>
<accession>A0AAD4PJ17</accession>
<comment type="caution">
    <text evidence="2">The sequence shown here is derived from an EMBL/GenBank/DDBJ whole genome shotgun (WGS) entry which is preliminary data.</text>
</comment>
<evidence type="ECO:0000256" key="1">
    <source>
        <dbReference type="SAM" id="MobiDB-lite"/>
    </source>
</evidence>
<dbReference type="EMBL" id="JAJJHW010002919">
    <property type="protein sequence ID" value="KAH8362267.1"/>
    <property type="molecule type" value="Genomic_DNA"/>
</dbReference>
<evidence type="ECO:0000313" key="3">
    <source>
        <dbReference type="Proteomes" id="UP001200034"/>
    </source>
</evidence>
<gene>
    <name evidence="2" type="ORF">KR093_011786</name>
</gene>